<feature type="transmembrane region" description="Helical" evidence="5">
    <location>
        <begin position="126"/>
        <end position="145"/>
    </location>
</feature>
<evidence type="ECO:0000256" key="1">
    <source>
        <dbReference type="ARBA" id="ARBA00004141"/>
    </source>
</evidence>
<feature type="transmembrane region" description="Helical" evidence="5">
    <location>
        <begin position="414"/>
        <end position="433"/>
    </location>
</feature>
<feature type="transmembrane region" description="Helical" evidence="5">
    <location>
        <begin position="282"/>
        <end position="299"/>
    </location>
</feature>
<dbReference type="PANTHER" id="PTHR11785:SF512">
    <property type="entry name" value="SOBREMESA, ISOFORM B"/>
    <property type="match status" value="1"/>
</dbReference>
<dbReference type="PIRSF" id="PIRSF006060">
    <property type="entry name" value="AA_transporter"/>
    <property type="match status" value="1"/>
</dbReference>
<evidence type="ECO:0000256" key="4">
    <source>
        <dbReference type="ARBA" id="ARBA00023136"/>
    </source>
</evidence>
<gene>
    <name evidence="7" type="ORF">E4031_03300</name>
    <name evidence="6" type="ORF">E4Z98_02375</name>
</gene>
<feature type="transmembrane region" description="Helical" evidence="5">
    <location>
        <begin position="233"/>
        <end position="252"/>
    </location>
</feature>
<dbReference type="AlphaFoldDB" id="A0AAJ5JLE7"/>
<dbReference type="Proteomes" id="UP000297725">
    <property type="component" value="Unassembled WGS sequence"/>
</dbReference>
<feature type="transmembrane region" description="Helical" evidence="5">
    <location>
        <begin position="329"/>
        <end position="350"/>
    </location>
</feature>
<evidence type="ECO:0000313" key="9">
    <source>
        <dbReference type="Proteomes" id="UP000297725"/>
    </source>
</evidence>
<name>A0AAJ5JLE7_9ENTE</name>
<dbReference type="EMBL" id="CP038865">
    <property type="protein sequence ID" value="QCA29575.1"/>
    <property type="molecule type" value="Genomic_DNA"/>
</dbReference>
<dbReference type="Pfam" id="PF13520">
    <property type="entry name" value="AA_permease_2"/>
    <property type="match status" value="1"/>
</dbReference>
<feature type="transmembrane region" description="Helical" evidence="5">
    <location>
        <begin position="356"/>
        <end position="376"/>
    </location>
</feature>
<feature type="transmembrane region" description="Helical" evidence="5">
    <location>
        <begin position="46"/>
        <end position="70"/>
    </location>
</feature>
<dbReference type="InterPro" id="IPR002293">
    <property type="entry name" value="AA/rel_permease1"/>
</dbReference>
<feature type="transmembrane region" description="Helical" evidence="5">
    <location>
        <begin position="193"/>
        <end position="212"/>
    </location>
</feature>
<evidence type="ECO:0000256" key="5">
    <source>
        <dbReference type="SAM" id="Phobius"/>
    </source>
</evidence>
<dbReference type="Proteomes" id="UP000296883">
    <property type="component" value="Chromosome"/>
</dbReference>
<dbReference type="EMBL" id="SRHU01000010">
    <property type="protein sequence ID" value="TFZ42567.1"/>
    <property type="molecule type" value="Genomic_DNA"/>
</dbReference>
<feature type="transmembrane region" description="Helical" evidence="5">
    <location>
        <begin position="157"/>
        <end position="173"/>
    </location>
</feature>
<dbReference type="GO" id="GO:0016020">
    <property type="term" value="C:membrane"/>
    <property type="evidence" value="ECO:0007669"/>
    <property type="project" value="UniProtKB-SubCell"/>
</dbReference>
<comment type="subcellular location">
    <subcellularLocation>
        <location evidence="1">Membrane</location>
        <topology evidence="1">Multi-pass membrane protein</topology>
    </subcellularLocation>
</comment>
<dbReference type="Gene3D" id="1.20.1740.10">
    <property type="entry name" value="Amino acid/polyamine transporter I"/>
    <property type="match status" value="1"/>
</dbReference>
<feature type="transmembrane region" description="Helical" evidence="5">
    <location>
        <begin position="12"/>
        <end position="34"/>
    </location>
</feature>
<reference evidence="7 9" key="1">
    <citation type="submission" date="2019-03" db="EMBL/GenBank/DDBJ databases">
        <title>Vagococcus sp. was isolated fron gut of Carduelis flavirostris.</title>
        <authorList>
            <person name="Ge Y."/>
        </authorList>
    </citation>
    <scope>NUCLEOTIDE SEQUENCE [LARGE SCALE GENOMIC DNA]</scope>
    <source>
        <strain evidence="7 9">CF-210</strain>
    </source>
</reference>
<protein>
    <submittedName>
        <fullName evidence="7">Amino acid permease</fullName>
    </submittedName>
</protein>
<evidence type="ECO:0000313" key="8">
    <source>
        <dbReference type="Proteomes" id="UP000296883"/>
    </source>
</evidence>
<organism evidence="7 9">
    <name type="scientific">Vagococcus xieshaowenii</name>
    <dbReference type="NCBI Taxonomy" id="2562451"/>
    <lineage>
        <taxon>Bacteria</taxon>
        <taxon>Bacillati</taxon>
        <taxon>Bacillota</taxon>
        <taxon>Bacilli</taxon>
        <taxon>Lactobacillales</taxon>
        <taxon>Enterococcaceae</taxon>
        <taxon>Vagococcus</taxon>
    </lineage>
</organism>
<dbReference type="RefSeq" id="WP_135253967.1">
    <property type="nucleotide sequence ID" value="NZ_CP038865.1"/>
</dbReference>
<evidence type="ECO:0000256" key="2">
    <source>
        <dbReference type="ARBA" id="ARBA00022692"/>
    </source>
</evidence>
<keyword evidence="3 5" id="KW-1133">Transmembrane helix</keyword>
<evidence type="ECO:0000256" key="3">
    <source>
        <dbReference type="ARBA" id="ARBA00022989"/>
    </source>
</evidence>
<proteinExistence type="predicted"/>
<keyword evidence="4 5" id="KW-0472">Membrane</keyword>
<dbReference type="PANTHER" id="PTHR11785">
    <property type="entry name" value="AMINO ACID TRANSPORTER"/>
    <property type="match status" value="1"/>
</dbReference>
<keyword evidence="8" id="KW-1185">Reference proteome</keyword>
<reference evidence="6 8" key="2">
    <citation type="journal article" date="2020" name="Int. J. Syst. Evol. Microbiol.">
        <title>Vagococcus xieshaowenii sp. nov., isolated from snow finch (Montifringilla taczanowskii) cloacal content.</title>
        <authorList>
            <person name="Ge Y."/>
            <person name="Yang J."/>
            <person name="Lai X.H."/>
            <person name="Zhang G."/>
            <person name="Jin D."/>
            <person name="Lu S."/>
            <person name="Wang B."/>
            <person name="Huang Y."/>
            <person name="Huang Y."/>
            <person name="Ren Z."/>
            <person name="Zhang X."/>
            <person name="Xu J."/>
        </authorList>
    </citation>
    <scope>NUCLEOTIDE SEQUENCE [LARGE SCALE GENOMIC DNA]</scope>
    <source>
        <strain evidence="6">Personal::cf-49</strain>
        <strain evidence="8">personal::cf-49</strain>
    </source>
</reference>
<sequence length="435" mass="47059">MEHRELERTMTFFPALSTVMGTVIGGGVFFKAASVSAVTGHSSLHMVSWVLGGIISVCAGLTTAELAAAIPETGGMLKYIERSYGKFASFLLGWAQVIIYFPASVAALSIVFSTQIKNLFGLSETLIIPVAIISVLSILCLNLLGSKVAGSLQSVSLIGKLIPLAIIVVFGLLRHTTVEVSLFPIKSGEHVGGFFPALGAGLLATMYAYDGWIHVGNLAGELKNPSKDLPRTISLGIIGIMFVYLFVNFVFLKNLSISELAGNENASMIVAQKIFGEMGGKLVTIGILISVYGAINGYIMTGMRLPYAMGLNNELPFSNYLIKLNKYKVPYVSGVFMTGIAVIMMFTGGFDLLTDMLVFVIWIFYTLVFMAVIKLRKTEPHLPRPYRVPLYPLLPIISILGGIFIITMMLINQFSLAMVGLGLTLIGAPVYYFKS</sequence>
<keyword evidence="2 5" id="KW-0812">Transmembrane</keyword>
<dbReference type="InterPro" id="IPR050598">
    <property type="entry name" value="AminoAcid_Transporter"/>
</dbReference>
<dbReference type="GO" id="GO:0015179">
    <property type="term" value="F:L-amino acid transmembrane transporter activity"/>
    <property type="evidence" value="ECO:0007669"/>
    <property type="project" value="TreeGrafter"/>
</dbReference>
<evidence type="ECO:0000313" key="7">
    <source>
        <dbReference type="EMBL" id="TFZ42567.1"/>
    </source>
</evidence>
<feature type="transmembrane region" description="Helical" evidence="5">
    <location>
        <begin position="388"/>
        <end position="408"/>
    </location>
</feature>
<accession>A0AAJ5JLE7</accession>
<feature type="transmembrane region" description="Helical" evidence="5">
    <location>
        <begin position="91"/>
        <end position="114"/>
    </location>
</feature>
<evidence type="ECO:0000313" key="6">
    <source>
        <dbReference type="EMBL" id="QCA29575.1"/>
    </source>
</evidence>